<name>A0A0H3WT15_9BURK</name>
<evidence type="ECO:0000313" key="3">
    <source>
        <dbReference type="Proteomes" id="UP000035651"/>
    </source>
</evidence>
<evidence type="ECO:0000256" key="1">
    <source>
        <dbReference type="SAM" id="MobiDB-lite"/>
    </source>
</evidence>
<sequence>MSAGERAVGAEGGCAEAAEGPGADGVSEASWRVWRVWRVWPEGEEGREGTEVGRGRRSVGVSERQDRTSGRLRFDNPRPAPFSARWSAFPGGVQRLTPGACA</sequence>
<feature type="region of interest" description="Disordered" evidence="1">
    <location>
        <begin position="44"/>
        <end position="86"/>
    </location>
</feature>
<proteinExistence type="predicted"/>
<evidence type="ECO:0000313" key="2">
    <source>
        <dbReference type="EMBL" id="AKM30912.1"/>
    </source>
</evidence>
<dbReference type="KEGG" id="pfg:AB870_13535"/>
<feature type="compositionally biased region" description="Basic and acidic residues" evidence="1">
    <location>
        <begin position="44"/>
        <end position="54"/>
    </location>
</feature>
<dbReference type="EMBL" id="CP011807">
    <property type="protein sequence ID" value="AKM30912.1"/>
    <property type="molecule type" value="Genomic_DNA"/>
</dbReference>
<dbReference type="AlphaFoldDB" id="A0A0H3WT15"/>
<reference evidence="2" key="1">
    <citation type="submission" date="2016-06" db="EMBL/GenBank/DDBJ databases">
        <title>Complete Genome Sequence of Pandoraea faecigallinarum DSM-23572.</title>
        <authorList>
            <person name="Yong D."/>
            <person name="Ee R."/>
            <person name="Lim Y.-L."/>
            <person name="Yin W.-F."/>
            <person name="Chan K.-G."/>
        </authorList>
    </citation>
    <scope>NUCLEOTIDE SEQUENCE</scope>
    <source>
        <strain evidence="2">DSM 23572</strain>
    </source>
</reference>
<feature type="region of interest" description="Disordered" evidence="1">
    <location>
        <begin position="1"/>
        <end position="25"/>
    </location>
</feature>
<accession>A0A0H3WT15</accession>
<keyword evidence="3" id="KW-1185">Reference proteome</keyword>
<feature type="compositionally biased region" description="Basic and acidic residues" evidence="1">
    <location>
        <begin position="63"/>
        <end position="76"/>
    </location>
</feature>
<protein>
    <submittedName>
        <fullName evidence="2">Uncharacterized protein</fullName>
    </submittedName>
</protein>
<gene>
    <name evidence="2" type="ORF">AB870_13535</name>
</gene>
<organism evidence="2 3">
    <name type="scientific">Pandoraea faecigallinarum</name>
    <dbReference type="NCBI Taxonomy" id="656179"/>
    <lineage>
        <taxon>Bacteria</taxon>
        <taxon>Pseudomonadati</taxon>
        <taxon>Pseudomonadota</taxon>
        <taxon>Betaproteobacteria</taxon>
        <taxon>Burkholderiales</taxon>
        <taxon>Burkholderiaceae</taxon>
        <taxon>Pandoraea</taxon>
    </lineage>
</organism>
<dbReference type="Proteomes" id="UP000035651">
    <property type="component" value="Chromosome"/>
</dbReference>